<evidence type="ECO:0000256" key="11">
    <source>
        <dbReference type="ARBA" id="ARBA00029766"/>
    </source>
</evidence>
<dbReference type="InterPro" id="IPR000182">
    <property type="entry name" value="GNAT_dom"/>
</dbReference>
<name>A0A7M2WVI0_9BACT</name>
<evidence type="ECO:0000256" key="12">
    <source>
        <dbReference type="ARBA" id="ARBA00033413"/>
    </source>
</evidence>
<comment type="pathway">
    <text evidence="1">Cofactor biosynthesis; tetrahydrofolate biosynthesis; 2-amino-4-hydroxy-6-hydroxymethyl-7,8-dihydropteridine diphosphate from 7,8-dihydroneopterin triphosphate: step 4/4.</text>
</comment>
<dbReference type="PANTHER" id="PTHR43071">
    <property type="entry name" value="2-AMINO-4-HYDROXY-6-HYDROXYMETHYLDIHYDROPTERIDINE PYROPHOSPHOKINASE"/>
    <property type="match status" value="1"/>
</dbReference>
<evidence type="ECO:0000256" key="1">
    <source>
        <dbReference type="ARBA" id="ARBA00005051"/>
    </source>
</evidence>
<dbReference type="CDD" id="cd00483">
    <property type="entry name" value="HPPK"/>
    <property type="match status" value="1"/>
</dbReference>
<dbReference type="InterPro" id="IPR000550">
    <property type="entry name" value="Hppk"/>
</dbReference>
<evidence type="ECO:0000313" key="14">
    <source>
        <dbReference type="EMBL" id="QOV89495.1"/>
    </source>
</evidence>
<dbReference type="GO" id="GO:0003848">
    <property type="term" value="F:2-amino-4-hydroxy-6-hydroxymethyldihydropteridine diphosphokinase activity"/>
    <property type="evidence" value="ECO:0007669"/>
    <property type="project" value="UniProtKB-EC"/>
</dbReference>
<dbReference type="InterPro" id="IPR035907">
    <property type="entry name" value="Hppk_sf"/>
</dbReference>
<dbReference type="Gene3D" id="3.30.70.560">
    <property type="entry name" value="7,8-Dihydro-6-hydroxymethylpterin-pyrophosphokinase HPPK"/>
    <property type="match status" value="1"/>
</dbReference>
<organism evidence="14 15">
    <name type="scientific">Humisphaera borealis</name>
    <dbReference type="NCBI Taxonomy" id="2807512"/>
    <lineage>
        <taxon>Bacteria</taxon>
        <taxon>Pseudomonadati</taxon>
        <taxon>Planctomycetota</taxon>
        <taxon>Phycisphaerae</taxon>
        <taxon>Tepidisphaerales</taxon>
        <taxon>Tepidisphaeraceae</taxon>
        <taxon>Humisphaera</taxon>
    </lineage>
</organism>
<evidence type="ECO:0000256" key="2">
    <source>
        <dbReference type="ARBA" id="ARBA00005810"/>
    </source>
</evidence>
<dbReference type="GO" id="GO:0016301">
    <property type="term" value="F:kinase activity"/>
    <property type="evidence" value="ECO:0007669"/>
    <property type="project" value="UniProtKB-KW"/>
</dbReference>
<dbReference type="Proteomes" id="UP000593765">
    <property type="component" value="Chromosome"/>
</dbReference>
<proteinExistence type="inferred from homology"/>
<evidence type="ECO:0000256" key="7">
    <source>
        <dbReference type="ARBA" id="ARBA00022777"/>
    </source>
</evidence>
<sequence length="337" mass="36757">MTKTPLYPDTPIPLLAYVALGANLGDRAASLRDAISRLSAVPGIEVTKVSSLLENPAVGGPADSPPFVNAVAEVRTTLDPQALLEALLQVERDMGRERREKWGPRVIDLDLILYGDRIIDTSALKVPHPLMHHRDFVLKPLAEIAPGAVHPVLKSTIAELAERMTRGAGGSPVLPPPAGDDAKPQLFLRPATNADGPAVRDLVFGVLREYGLKPDPCSTDLDLFDLEGSYAMKGGRFDVLVNAEGHVLGSVGLMPTGGGSCELRKMYLHRSARGHGWGRRMLDHAIFEARRMGFTRMTLETASVLKEAVAMYEKYGFRKYTPEHTVDRCDAAYELFL</sequence>
<feature type="domain" description="N-acetyltransferase" evidence="13">
    <location>
        <begin position="186"/>
        <end position="337"/>
    </location>
</feature>
<comment type="similarity">
    <text evidence="2">Belongs to the HPPK family.</text>
</comment>
<dbReference type="KEGG" id="hbs:IPV69_25425"/>
<dbReference type="Gene3D" id="3.40.630.30">
    <property type="match status" value="1"/>
</dbReference>
<accession>A0A7M2WVI0</accession>
<dbReference type="PROSITE" id="PS00794">
    <property type="entry name" value="HPPK"/>
    <property type="match status" value="1"/>
</dbReference>
<keyword evidence="9" id="KW-0289">Folate biosynthesis</keyword>
<keyword evidence="8" id="KW-0067">ATP-binding</keyword>
<evidence type="ECO:0000256" key="10">
    <source>
        <dbReference type="ARBA" id="ARBA00029409"/>
    </source>
</evidence>
<dbReference type="GO" id="GO:0046656">
    <property type="term" value="P:folic acid biosynthetic process"/>
    <property type="evidence" value="ECO:0007669"/>
    <property type="project" value="UniProtKB-KW"/>
</dbReference>
<gene>
    <name evidence="14" type="primary">folK</name>
    <name evidence="14" type="ORF">IPV69_25425</name>
</gene>
<dbReference type="UniPathway" id="UPA00077">
    <property type="reaction ID" value="UER00155"/>
</dbReference>
<keyword evidence="6" id="KW-0547">Nucleotide-binding</keyword>
<dbReference type="GO" id="GO:0016747">
    <property type="term" value="F:acyltransferase activity, transferring groups other than amino-acyl groups"/>
    <property type="evidence" value="ECO:0007669"/>
    <property type="project" value="InterPro"/>
</dbReference>
<reference evidence="14 15" key="1">
    <citation type="submission" date="2020-10" db="EMBL/GenBank/DDBJ databases">
        <title>Wide distribution of Phycisphaera-like planctomycetes from WD2101 soil group in peatlands and genome analysis of the first cultivated representative.</title>
        <authorList>
            <person name="Dedysh S.N."/>
            <person name="Beletsky A.V."/>
            <person name="Ivanova A."/>
            <person name="Kulichevskaya I.S."/>
            <person name="Suzina N.E."/>
            <person name="Philippov D.A."/>
            <person name="Rakitin A.L."/>
            <person name="Mardanov A.V."/>
            <person name="Ravin N.V."/>
        </authorList>
    </citation>
    <scope>NUCLEOTIDE SEQUENCE [LARGE SCALE GENOMIC DNA]</scope>
    <source>
        <strain evidence="14 15">M1803</strain>
    </source>
</reference>
<evidence type="ECO:0000256" key="6">
    <source>
        <dbReference type="ARBA" id="ARBA00022741"/>
    </source>
</evidence>
<evidence type="ECO:0000256" key="8">
    <source>
        <dbReference type="ARBA" id="ARBA00022840"/>
    </source>
</evidence>
<dbReference type="EMBL" id="CP063458">
    <property type="protein sequence ID" value="QOV89495.1"/>
    <property type="molecule type" value="Genomic_DNA"/>
</dbReference>
<comment type="function">
    <text evidence="10">Catalyzes the transfer of pyrophosphate from adenosine triphosphate (ATP) to 6-hydroxymethyl-7,8-dihydropterin, an enzymatic step in folate biosynthesis pathway.</text>
</comment>
<dbReference type="NCBIfam" id="TIGR01498">
    <property type="entry name" value="folK"/>
    <property type="match status" value="1"/>
</dbReference>
<dbReference type="Pfam" id="PF00583">
    <property type="entry name" value="Acetyltransf_1"/>
    <property type="match status" value="1"/>
</dbReference>
<dbReference type="SUPFAM" id="SSF55083">
    <property type="entry name" value="6-hydroxymethyl-7,8-dihydropterin pyrophosphokinase, HPPK"/>
    <property type="match status" value="1"/>
</dbReference>
<evidence type="ECO:0000259" key="13">
    <source>
        <dbReference type="PROSITE" id="PS51186"/>
    </source>
</evidence>
<keyword evidence="7" id="KW-0418">Kinase</keyword>
<dbReference type="PROSITE" id="PS51186">
    <property type="entry name" value="GNAT"/>
    <property type="match status" value="1"/>
</dbReference>
<evidence type="ECO:0000256" key="9">
    <source>
        <dbReference type="ARBA" id="ARBA00022909"/>
    </source>
</evidence>
<dbReference type="InterPro" id="IPR016181">
    <property type="entry name" value="Acyl_CoA_acyltransferase"/>
</dbReference>
<keyword evidence="15" id="KW-1185">Reference proteome</keyword>
<evidence type="ECO:0000313" key="15">
    <source>
        <dbReference type="Proteomes" id="UP000593765"/>
    </source>
</evidence>
<dbReference type="AlphaFoldDB" id="A0A7M2WVI0"/>
<evidence type="ECO:0000256" key="4">
    <source>
        <dbReference type="ARBA" id="ARBA00016218"/>
    </source>
</evidence>
<dbReference type="GO" id="GO:0005524">
    <property type="term" value="F:ATP binding"/>
    <property type="evidence" value="ECO:0007669"/>
    <property type="project" value="UniProtKB-KW"/>
</dbReference>
<dbReference type="EC" id="2.7.6.3" evidence="3"/>
<dbReference type="GO" id="GO:0046654">
    <property type="term" value="P:tetrahydrofolate biosynthetic process"/>
    <property type="evidence" value="ECO:0007669"/>
    <property type="project" value="UniProtKB-UniPathway"/>
</dbReference>
<dbReference type="Pfam" id="PF01288">
    <property type="entry name" value="HPPK"/>
    <property type="match status" value="1"/>
</dbReference>
<dbReference type="CDD" id="cd04301">
    <property type="entry name" value="NAT_SF"/>
    <property type="match status" value="1"/>
</dbReference>
<dbReference type="RefSeq" id="WP_206292538.1">
    <property type="nucleotide sequence ID" value="NZ_CP063458.1"/>
</dbReference>
<keyword evidence="5 14" id="KW-0808">Transferase</keyword>
<dbReference type="SUPFAM" id="SSF55729">
    <property type="entry name" value="Acyl-CoA N-acyltransferases (Nat)"/>
    <property type="match status" value="1"/>
</dbReference>
<dbReference type="PANTHER" id="PTHR43071:SF1">
    <property type="entry name" value="2-AMINO-4-HYDROXY-6-HYDROXYMETHYLDIHYDROPTERIDINE PYROPHOSPHOKINASE"/>
    <property type="match status" value="1"/>
</dbReference>
<protein>
    <recommendedName>
        <fullName evidence="4">2-amino-4-hydroxy-6-hydroxymethyldihydropteridine pyrophosphokinase</fullName>
        <ecNumber evidence="3">2.7.6.3</ecNumber>
    </recommendedName>
    <alternativeName>
        <fullName evidence="11">6-hydroxymethyl-7,8-dihydropterin pyrophosphokinase</fullName>
    </alternativeName>
    <alternativeName>
        <fullName evidence="12">7,8-dihydro-6-hydroxymethylpterin-pyrophosphokinase</fullName>
    </alternativeName>
</protein>
<evidence type="ECO:0000256" key="5">
    <source>
        <dbReference type="ARBA" id="ARBA00022679"/>
    </source>
</evidence>
<evidence type="ECO:0000256" key="3">
    <source>
        <dbReference type="ARBA" id="ARBA00013253"/>
    </source>
</evidence>